<comment type="caution">
    <text evidence="1">The sequence shown here is derived from an EMBL/GenBank/DDBJ whole genome shotgun (WGS) entry which is preliminary data.</text>
</comment>
<name>A0ABD2VVC7_9HYME</name>
<gene>
    <name evidence="1" type="ORF">TKK_019704</name>
</gene>
<dbReference type="EMBL" id="JBJJXI010000170">
    <property type="protein sequence ID" value="KAL3384613.1"/>
    <property type="molecule type" value="Genomic_DNA"/>
</dbReference>
<dbReference type="AlphaFoldDB" id="A0ABD2VVC7"/>
<keyword evidence="2" id="KW-1185">Reference proteome</keyword>
<dbReference type="Proteomes" id="UP001627154">
    <property type="component" value="Unassembled WGS sequence"/>
</dbReference>
<protein>
    <submittedName>
        <fullName evidence="1">Uncharacterized protein</fullName>
    </submittedName>
</protein>
<proteinExistence type="predicted"/>
<organism evidence="1 2">
    <name type="scientific">Trichogramma kaykai</name>
    <dbReference type="NCBI Taxonomy" id="54128"/>
    <lineage>
        <taxon>Eukaryota</taxon>
        <taxon>Metazoa</taxon>
        <taxon>Ecdysozoa</taxon>
        <taxon>Arthropoda</taxon>
        <taxon>Hexapoda</taxon>
        <taxon>Insecta</taxon>
        <taxon>Pterygota</taxon>
        <taxon>Neoptera</taxon>
        <taxon>Endopterygota</taxon>
        <taxon>Hymenoptera</taxon>
        <taxon>Apocrita</taxon>
        <taxon>Proctotrupomorpha</taxon>
        <taxon>Chalcidoidea</taxon>
        <taxon>Trichogrammatidae</taxon>
        <taxon>Trichogramma</taxon>
    </lineage>
</organism>
<accession>A0ABD2VVC7</accession>
<evidence type="ECO:0000313" key="1">
    <source>
        <dbReference type="EMBL" id="KAL3384613.1"/>
    </source>
</evidence>
<sequence>MSGIFGIFNDSRSNNSISLNKEKENSQIHLLSKVKSVNNDSHVPFKIFSSSKNKPKGLSIRSKSDLNISTTSSSGSLEKNNLVNCLKVQDKSCFAKKQSSPMKILMKSPKKKVQQSLNIKKLSPKISAPIMQNVIDDFKFSKPYTPKMTKKSMNIKHPEPECLAGDFDPRKFIDMTMENSLEDDLNWMRSTRKSNQSIGSIDDEGFISDLDNNSFEVMMDQSSSIMVIDDIELPDISDIED</sequence>
<evidence type="ECO:0000313" key="2">
    <source>
        <dbReference type="Proteomes" id="UP001627154"/>
    </source>
</evidence>
<reference evidence="1 2" key="1">
    <citation type="journal article" date="2024" name="bioRxiv">
        <title>A reference genome for Trichogramma kaykai: A tiny desert-dwelling parasitoid wasp with competing sex-ratio distorters.</title>
        <authorList>
            <person name="Culotta J."/>
            <person name="Lindsey A.R."/>
        </authorList>
    </citation>
    <scope>NUCLEOTIDE SEQUENCE [LARGE SCALE GENOMIC DNA]</scope>
    <source>
        <strain evidence="1 2">KSX58</strain>
    </source>
</reference>